<dbReference type="PANTHER" id="PTHR40657:SF1">
    <property type="entry name" value="RIKEN CDNA 2310039H08 GENE"/>
    <property type="match status" value="1"/>
</dbReference>
<dbReference type="PANTHER" id="PTHR40657">
    <property type="entry name" value="HYPOTHETICAL PROTEIN LOC681367"/>
    <property type="match status" value="1"/>
</dbReference>
<sequence length="119" mass="13222">MTVRRLRMATHRAGVSVPSKERQPAESAPVAVTLAQLLQLVQQGRELPGLERRHIAATLGEPSVSLLPRRPKPWEAAGKTEAWGLAEDTFSQPPPLRTRKRPALTVQLGGLRIRKRRRG</sequence>
<dbReference type="Pfam" id="PF17733">
    <property type="entry name" value="KPWE_dom"/>
    <property type="match status" value="1"/>
</dbReference>
<evidence type="ECO:0000313" key="3">
    <source>
        <dbReference type="Ensembl" id="ENSEASP00005004122.1"/>
    </source>
</evidence>
<organism evidence="3">
    <name type="scientific">Equus asinus asinus</name>
    <dbReference type="NCBI Taxonomy" id="83772"/>
    <lineage>
        <taxon>Eukaryota</taxon>
        <taxon>Metazoa</taxon>
        <taxon>Chordata</taxon>
        <taxon>Craniata</taxon>
        <taxon>Vertebrata</taxon>
        <taxon>Euteleostomi</taxon>
        <taxon>Mammalia</taxon>
        <taxon>Eutheria</taxon>
        <taxon>Laurasiatheria</taxon>
        <taxon>Perissodactyla</taxon>
        <taxon>Equidae</taxon>
        <taxon>Equus</taxon>
    </lineage>
</organism>
<accession>A0A8C4L4H3</accession>
<dbReference type="InterPro" id="IPR039995">
    <property type="entry name" value="PEX39"/>
</dbReference>
<dbReference type="AlphaFoldDB" id="A0A8C4L4H3"/>
<name>A0A8C4L4H3_EQUAS</name>
<evidence type="ECO:0000259" key="2">
    <source>
        <dbReference type="Pfam" id="PF17733"/>
    </source>
</evidence>
<proteinExistence type="predicted"/>
<dbReference type="InterPro" id="IPR040554">
    <property type="entry name" value="KPWE_PEX14_dom"/>
</dbReference>
<evidence type="ECO:0000256" key="1">
    <source>
        <dbReference type="SAM" id="MobiDB-lite"/>
    </source>
</evidence>
<feature type="compositionally biased region" description="Basic residues" evidence="1">
    <location>
        <begin position="1"/>
        <end position="10"/>
    </location>
</feature>
<dbReference type="Ensembl" id="ENSEAST00005004521.1">
    <property type="protein sequence ID" value="ENSEASP00005004122.1"/>
    <property type="gene ID" value="ENSEASG00005003116.1"/>
</dbReference>
<feature type="domain" description="Peroxisomal membrane protein PEX14-like KPWE" evidence="2">
    <location>
        <begin position="33"/>
        <end position="75"/>
    </location>
</feature>
<feature type="region of interest" description="Disordered" evidence="1">
    <location>
        <begin position="1"/>
        <end position="26"/>
    </location>
</feature>
<protein>
    <recommendedName>
        <fullName evidence="2">Peroxisomal membrane protein PEX14-like KPWE domain-containing protein</fullName>
    </recommendedName>
</protein>
<reference evidence="3" key="1">
    <citation type="submission" date="2023-03" db="UniProtKB">
        <authorList>
            <consortium name="Ensembl"/>
        </authorList>
    </citation>
    <scope>IDENTIFICATION</scope>
</reference>